<dbReference type="Proteomes" id="UP000256645">
    <property type="component" value="Unassembled WGS sequence"/>
</dbReference>
<feature type="transmembrane region" description="Helical" evidence="1">
    <location>
        <begin position="454"/>
        <end position="473"/>
    </location>
</feature>
<dbReference type="PANTHER" id="PTHR37577">
    <property type="entry name" value="INTEGRAL MEMBRANE PROTEIN"/>
    <property type="match status" value="1"/>
</dbReference>
<evidence type="ECO:0000313" key="3">
    <source>
        <dbReference type="Proteomes" id="UP000256645"/>
    </source>
</evidence>
<protein>
    <submittedName>
        <fullName evidence="2">Uncharacterized protein</fullName>
    </submittedName>
</protein>
<proteinExistence type="predicted"/>
<dbReference type="AlphaFoldDB" id="A0A3D8QAD9"/>
<reference evidence="2 3" key="1">
    <citation type="journal article" date="2018" name="IMA Fungus">
        <title>IMA Genome-F 9: Draft genome sequence of Annulohypoxylon stygium, Aspergillus mulundensis, Berkeleyomyces basicola (syn. Thielaviopsis basicola), Ceratocystis smalleyi, two Cercospora beticola strains, Coleophoma cylindrospora, Fusarium fracticaudum, Phialophora cf. hyalina, and Morchella septimelata.</title>
        <authorList>
            <person name="Wingfield B.D."/>
            <person name="Bills G.F."/>
            <person name="Dong Y."/>
            <person name="Huang W."/>
            <person name="Nel W.J."/>
            <person name="Swalarsk-Parry B.S."/>
            <person name="Vaghefi N."/>
            <person name="Wilken P.M."/>
            <person name="An Z."/>
            <person name="de Beer Z.W."/>
            <person name="De Vos L."/>
            <person name="Chen L."/>
            <person name="Duong T.A."/>
            <person name="Gao Y."/>
            <person name="Hammerbacher A."/>
            <person name="Kikkert J.R."/>
            <person name="Li Y."/>
            <person name="Li H."/>
            <person name="Li K."/>
            <person name="Li Q."/>
            <person name="Liu X."/>
            <person name="Ma X."/>
            <person name="Naidoo K."/>
            <person name="Pethybridge S.J."/>
            <person name="Sun J."/>
            <person name="Steenkamp E.T."/>
            <person name="van der Nest M.A."/>
            <person name="van Wyk S."/>
            <person name="Wingfield M.J."/>
            <person name="Xiong C."/>
            <person name="Yue Q."/>
            <person name="Zhang X."/>
        </authorList>
    </citation>
    <scope>NUCLEOTIDE SEQUENCE [LARGE SCALE GENOMIC DNA]</scope>
    <source>
        <strain evidence="2 3">BP6252</strain>
    </source>
</reference>
<accession>A0A3D8QAD9</accession>
<feature type="transmembrane region" description="Helical" evidence="1">
    <location>
        <begin position="301"/>
        <end position="322"/>
    </location>
</feature>
<keyword evidence="1" id="KW-1133">Transmembrane helix</keyword>
<dbReference type="InterPro" id="IPR053018">
    <property type="entry name" value="Elsinochrome_Biosynth-Asso"/>
</dbReference>
<comment type="caution">
    <text evidence="2">The sequence shown here is derived from an EMBL/GenBank/DDBJ whole genome shotgun (WGS) entry which is preliminary data.</text>
</comment>
<keyword evidence="1" id="KW-0812">Transmembrane</keyword>
<dbReference type="EMBL" id="PDLM01000017">
    <property type="protein sequence ID" value="RDW58805.1"/>
    <property type="molecule type" value="Genomic_DNA"/>
</dbReference>
<feature type="transmembrane region" description="Helical" evidence="1">
    <location>
        <begin position="415"/>
        <end position="434"/>
    </location>
</feature>
<feature type="transmembrane region" description="Helical" evidence="1">
    <location>
        <begin position="146"/>
        <end position="167"/>
    </location>
</feature>
<name>A0A3D8QAD9_9HELO</name>
<feature type="transmembrane region" description="Helical" evidence="1">
    <location>
        <begin position="210"/>
        <end position="229"/>
    </location>
</feature>
<dbReference type="STRING" id="1849047.A0A3D8QAD9"/>
<dbReference type="OrthoDB" id="5427664at2759"/>
<keyword evidence="3" id="KW-1185">Reference proteome</keyword>
<feature type="transmembrane region" description="Helical" evidence="1">
    <location>
        <begin position="118"/>
        <end position="134"/>
    </location>
</feature>
<evidence type="ECO:0000313" key="2">
    <source>
        <dbReference type="EMBL" id="RDW58805.1"/>
    </source>
</evidence>
<keyword evidence="1" id="KW-0472">Membrane</keyword>
<feature type="transmembrane region" description="Helical" evidence="1">
    <location>
        <begin position="493"/>
        <end position="522"/>
    </location>
</feature>
<gene>
    <name evidence="2" type="ORF">BP6252_13281</name>
</gene>
<feature type="transmembrane region" description="Helical" evidence="1">
    <location>
        <begin position="89"/>
        <end position="112"/>
    </location>
</feature>
<evidence type="ECO:0000256" key="1">
    <source>
        <dbReference type="SAM" id="Phobius"/>
    </source>
</evidence>
<dbReference type="PANTHER" id="PTHR37577:SF1">
    <property type="entry name" value="INTEGRAL MEMBRANE PROTEIN"/>
    <property type="match status" value="1"/>
</dbReference>
<feature type="transmembrane region" description="Helical" evidence="1">
    <location>
        <begin position="24"/>
        <end position="46"/>
    </location>
</feature>
<sequence>MSGYRMSAANCTIYPNILDANPDISGIGVLASFFTTAYLTLVLCLIQEYVIRKPLWLSKTGWHSRLHQPNKRLAFALDGAIQTFSDQQLVTGISILIAGYVQLGTGISHYYWQEIFNLAWFSTMTYILTLTSLRNQIQPNRVLKTLRIIAMGVLVVLLMCNLGPIGYSNSYEEYPATFPAWCFYHPQVPWTKFMDASDGYSLTARRNYNYGYVAITSGVILYGYVSRVLQLSNVSISRSILRIPKGQPRRLLERGLVKLDTFSTRNKLLQICCSMTYQILGINYSIFLACQDLYMSTAWEFTWLSITLIWGTIRVFLTRQALHYNERDGIGRANYAIVSQNAAWGFGQVLAVVLLLLPALSFLDAYINYAEKVPHVESSNPETNVHHLKNVHEILGPKTLLDTICGKTWYSKLKILVYLLSVAMAGQLLYYFLYFGATQTLEDGLGIAELLGVYLIWISFDYCLVFLSTFVFMEQGFIKVRCKPTFRRFFQSLFVSSVGWILVLGILLTTSVLMAIHFFGYITFV</sequence>
<organism evidence="2 3">
    <name type="scientific">Coleophoma cylindrospora</name>
    <dbReference type="NCBI Taxonomy" id="1849047"/>
    <lineage>
        <taxon>Eukaryota</taxon>
        <taxon>Fungi</taxon>
        <taxon>Dikarya</taxon>
        <taxon>Ascomycota</taxon>
        <taxon>Pezizomycotina</taxon>
        <taxon>Leotiomycetes</taxon>
        <taxon>Helotiales</taxon>
        <taxon>Dermateaceae</taxon>
        <taxon>Coleophoma</taxon>
    </lineage>
</organism>